<dbReference type="EMBL" id="JABTTQ020001660">
    <property type="protein sequence ID" value="KAK6129206.1"/>
    <property type="molecule type" value="Genomic_DNA"/>
</dbReference>
<reference evidence="3 4" key="1">
    <citation type="journal article" date="2021" name="Comput. Struct. Biotechnol. J.">
        <title>De novo genome assembly of the potent medicinal plant Rehmannia glutinosa using nanopore technology.</title>
        <authorList>
            <person name="Ma L."/>
            <person name="Dong C."/>
            <person name="Song C."/>
            <person name="Wang X."/>
            <person name="Zheng X."/>
            <person name="Niu Y."/>
            <person name="Chen S."/>
            <person name="Feng W."/>
        </authorList>
    </citation>
    <scope>NUCLEOTIDE SEQUENCE [LARGE SCALE GENOMIC DNA]</scope>
    <source>
        <strain evidence="3">DH-2019</strain>
    </source>
</reference>
<dbReference type="Gene3D" id="1.25.40.10">
    <property type="entry name" value="Tetratricopeptide repeat domain"/>
    <property type="match status" value="6"/>
</dbReference>
<dbReference type="Pfam" id="PF01535">
    <property type="entry name" value="PPR"/>
    <property type="match status" value="4"/>
</dbReference>
<dbReference type="PROSITE" id="PS51375">
    <property type="entry name" value="PPR"/>
    <property type="match status" value="7"/>
</dbReference>
<keyword evidence="1" id="KW-0677">Repeat</keyword>
<gene>
    <name evidence="3" type="ORF">DH2020_037036</name>
</gene>
<evidence type="ECO:0000256" key="2">
    <source>
        <dbReference type="PROSITE-ProRule" id="PRU00708"/>
    </source>
</evidence>
<accession>A0ABR0V551</accession>
<sequence>MSRRGRGRRKRDFQREILPGLVTLSRVEVTEDFQTFEELMKGEEGSTRPGRGRKRLGGRITSPKMKALRPTRAKQGPPVCQLEERSLSGWGKRTRRLPRQRCANAIISYPLHACVITQGLEQNTFLGSKLLNSFAKFDLLTEAKWVFNKINHDNLSLWNSIIVGYFRADQYSEVIGLYLNLRQKNIGIHSSAITFALKSCVELGTSEFGRNLHTDTFKFGLSHNQFVGSSLIKFYAQCDQIGEAAKVFDEMTERDVVAYTSMVTGYAQVSDRQTNKAFRIARDMQKDGLEPNRVTLVSLLQCASRLGAIEEGKSIHGYAFRRKIGFLDDVFETSLLDMYIKCGDPYSGAMIFGKMSEKTTGSWNALIAGHLQLGRPSEAFNLFREMVNECELDLIALANGLLICADLGYLLIGKSIHCHILREGVHLDLVGTTSLIDMYSRCKHLSAAMNVFYRTEDKDDALFNVMIAGYLHNGCVYRAVETFQEMVTMCVRPNTGTIISVLCALSDMKTIRISKSIHGYLFRQGLEANTDISNQFVNMYTKCGSIDCARRVFDKIKSKDRVSWTSMMTGFVNHGLADEAITLFLLMQRENLQPDCVTFTCLLQTLNQLGFVMLVKEIHGRLYRLFLERDITLMNSLVTIYSKWGKFEMARNLFEHMAEKHLSTWNTMISAYGMHGEFNPALKLLTQMRKDNIAPDGVTFKSVLSACSHNGLVEEGLYVFSSMEREYGIVPSDEHYGCIVDLLGRAGRLQEAYDILEHVPSRRNASNVGALLAACRIHGNSEMGERVGQWLLDVDPENASVYCSVSNLYAGGGRWDEVARIGDITKGKGLKRIPGFSRIDLN</sequence>
<dbReference type="InterPro" id="IPR008581">
    <property type="entry name" value="DUF863_pln"/>
</dbReference>
<evidence type="ECO:0000313" key="3">
    <source>
        <dbReference type="EMBL" id="KAK6129206.1"/>
    </source>
</evidence>
<dbReference type="Pfam" id="PF20431">
    <property type="entry name" value="E_motif"/>
    <property type="match status" value="1"/>
</dbReference>
<feature type="repeat" description="PPR" evidence="2">
    <location>
        <begin position="630"/>
        <end position="660"/>
    </location>
</feature>
<dbReference type="PANTHER" id="PTHR47926:SF452">
    <property type="entry name" value="PENTATRICOPEPTIDE REPEAT-CONTAINING PROTEIN"/>
    <property type="match status" value="1"/>
</dbReference>
<feature type="repeat" description="PPR" evidence="2">
    <location>
        <begin position="255"/>
        <end position="291"/>
    </location>
</feature>
<feature type="repeat" description="PPR" evidence="2">
    <location>
        <begin position="661"/>
        <end position="695"/>
    </location>
</feature>
<feature type="repeat" description="PPR" evidence="2">
    <location>
        <begin position="359"/>
        <end position="389"/>
    </location>
</feature>
<name>A0ABR0V551_REHGL</name>
<evidence type="ECO:0008006" key="5">
    <source>
        <dbReference type="Google" id="ProtNLM"/>
    </source>
</evidence>
<evidence type="ECO:0000313" key="4">
    <source>
        <dbReference type="Proteomes" id="UP001318860"/>
    </source>
</evidence>
<evidence type="ECO:0000256" key="1">
    <source>
        <dbReference type="ARBA" id="ARBA00022737"/>
    </source>
</evidence>
<feature type="repeat" description="PPR" evidence="2">
    <location>
        <begin position="696"/>
        <end position="731"/>
    </location>
</feature>
<organism evidence="3 4">
    <name type="scientific">Rehmannia glutinosa</name>
    <name type="common">Chinese foxglove</name>
    <dbReference type="NCBI Taxonomy" id="99300"/>
    <lineage>
        <taxon>Eukaryota</taxon>
        <taxon>Viridiplantae</taxon>
        <taxon>Streptophyta</taxon>
        <taxon>Embryophyta</taxon>
        <taxon>Tracheophyta</taxon>
        <taxon>Spermatophyta</taxon>
        <taxon>Magnoliopsida</taxon>
        <taxon>eudicotyledons</taxon>
        <taxon>Gunneridae</taxon>
        <taxon>Pentapetalae</taxon>
        <taxon>asterids</taxon>
        <taxon>lamiids</taxon>
        <taxon>Lamiales</taxon>
        <taxon>Orobanchaceae</taxon>
        <taxon>Rehmannieae</taxon>
        <taxon>Rehmannia</taxon>
    </lineage>
</organism>
<dbReference type="Pfam" id="PF05904">
    <property type="entry name" value="DUF863"/>
    <property type="match status" value="1"/>
</dbReference>
<dbReference type="InterPro" id="IPR046960">
    <property type="entry name" value="PPR_At4g14850-like_plant"/>
</dbReference>
<dbReference type="Proteomes" id="UP001318860">
    <property type="component" value="Unassembled WGS sequence"/>
</dbReference>
<dbReference type="NCBIfam" id="TIGR00756">
    <property type="entry name" value="PPR"/>
    <property type="match status" value="5"/>
</dbReference>
<dbReference type="InterPro" id="IPR011990">
    <property type="entry name" value="TPR-like_helical_dom_sf"/>
</dbReference>
<dbReference type="InterPro" id="IPR002885">
    <property type="entry name" value="PPR_rpt"/>
</dbReference>
<feature type="repeat" description="PPR" evidence="2">
    <location>
        <begin position="459"/>
        <end position="493"/>
    </location>
</feature>
<dbReference type="PANTHER" id="PTHR47926">
    <property type="entry name" value="PENTATRICOPEPTIDE REPEAT-CONTAINING PROTEIN"/>
    <property type="match status" value="1"/>
</dbReference>
<dbReference type="InterPro" id="IPR046848">
    <property type="entry name" value="E_motif"/>
</dbReference>
<dbReference type="Pfam" id="PF13041">
    <property type="entry name" value="PPR_2"/>
    <property type="match status" value="3"/>
</dbReference>
<feature type="repeat" description="PPR" evidence="2">
    <location>
        <begin position="560"/>
        <end position="594"/>
    </location>
</feature>
<protein>
    <recommendedName>
        <fullName evidence="5">Pentatricopeptide repeat-containing protein</fullName>
    </recommendedName>
</protein>
<comment type="caution">
    <text evidence="3">The sequence shown here is derived from an EMBL/GenBank/DDBJ whole genome shotgun (WGS) entry which is preliminary data.</text>
</comment>
<proteinExistence type="predicted"/>
<keyword evidence="4" id="KW-1185">Reference proteome</keyword>